<dbReference type="AlphaFoldDB" id="A0A0G2FBZ2"/>
<evidence type="ECO:0000256" key="1">
    <source>
        <dbReference type="SAM" id="MobiDB-lite"/>
    </source>
</evidence>
<dbReference type="STRING" id="1214573.A0A0G2FBZ2"/>
<dbReference type="PANTHER" id="PTHR31527">
    <property type="entry name" value="RE64534P"/>
    <property type="match status" value="1"/>
</dbReference>
<evidence type="ECO:0000313" key="4">
    <source>
        <dbReference type="Proteomes" id="UP000034680"/>
    </source>
</evidence>
<dbReference type="SUPFAM" id="SSF109604">
    <property type="entry name" value="HD-domain/PDEase-like"/>
    <property type="match status" value="1"/>
</dbReference>
<reference evidence="3 4" key="2">
    <citation type="submission" date="2015-05" db="EMBL/GenBank/DDBJ databases">
        <authorList>
            <person name="Morales-Cruz A."/>
            <person name="Amrine K.C."/>
            <person name="Cantu D."/>
        </authorList>
    </citation>
    <scope>NUCLEOTIDE SEQUENCE [LARGE SCALE GENOMIC DNA]</scope>
    <source>
        <strain evidence="3">DA912</strain>
    </source>
</reference>
<dbReference type="CDD" id="cd00077">
    <property type="entry name" value="HDc"/>
    <property type="match status" value="1"/>
</dbReference>
<dbReference type="Proteomes" id="UP000034680">
    <property type="component" value="Unassembled WGS sequence"/>
</dbReference>
<feature type="domain" description="HD/PDEase" evidence="2">
    <location>
        <begin position="366"/>
        <end position="496"/>
    </location>
</feature>
<feature type="compositionally biased region" description="Basic and acidic residues" evidence="1">
    <location>
        <begin position="323"/>
        <end position="332"/>
    </location>
</feature>
<reference evidence="3 4" key="1">
    <citation type="submission" date="2015-05" db="EMBL/GenBank/DDBJ databases">
        <title>Distinctive expansion of gene families associated with plant cell wall degradation and secondary metabolism in the genomes of grapevine trunk pathogens.</title>
        <authorList>
            <person name="Lawrence D.P."/>
            <person name="Travadon R."/>
            <person name="Rolshausen P.E."/>
            <person name="Baumgartner K."/>
        </authorList>
    </citation>
    <scope>NUCLEOTIDE SEQUENCE [LARGE SCALE GENOMIC DNA]</scope>
    <source>
        <strain evidence="3">DA912</strain>
    </source>
</reference>
<dbReference type="InterPro" id="IPR006674">
    <property type="entry name" value="HD_domain"/>
</dbReference>
<dbReference type="InterPro" id="IPR003607">
    <property type="entry name" value="HD/PDEase_dom"/>
</dbReference>
<protein>
    <submittedName>
        <fullName evidence="3">Putative meiotic chromosome segregation protein</fullName>
    </submittedName>
</protein>
<dbReference type="Pfam" id="PF09347">
    <property type="entry name" value="DUF1989"/>
    <property type="match status" value="1"/>
</dbReference>
<sequence>MDSNAQVAAERLRSRKPVPKPVPAYLPAAGSPLTVPRDLYEAVQKAPRILVEDFVLPIRSGRAWRAPAGSIVRISTPEGPQVGDLNIWNAHNPRERFWASRTKQLHASHVTTHDRLWSCLPYMRPLVTIIADSLSWYGEDEHGGRVHDLLGTRCDPYINTVLSGQTYDFHCHSNLTRAVAPFGLNESDVHDVINLFQVTGLDEKGRYFMNPCPAEAGDHIEFLAEQDVLMALSTCPGGDLSLWGFGSDSEKEMIKCCRPLKVEVFRLEDETLLSNGGWKPAETSQYQGKHGMHVPASVNSIAKGRMDEVLMKQAGARGKRTSTTREPKEHTPTADAPLADPDWEDAFAEVIEPASTYVKKYMSQYDPSHDWSHIQRVYKLAMLILDKENESETPSRPQYNGVIVTLGVLLHDVGDHKYLLPGQDSTTLVRDVLLESGCPVELAEKVQDLVLHVSFSTEKKSPKKVLKKIAHIPELAIVQDADRLDALGAVGIGRCFTFGGAKMSRRGLSGCVDHFEEKLELLEGMMKTETGRQLARERTERLKIFRGWWESETQGLS</sequence>
<accession>A0A0G2FBZ2</accession>
<dbReference type="PANTHER" id="PTHR31527:SF0">
    <property type="entry name" value="RE64534P"/>
    <property type="match status" value="1"/>
</dbReference>
<feature type="region of interest" description="Disordered" evidence="1">
    <location>
        <begin position="314"/>
        <end position="339"/>
    </location>
</feature>
<dbReference type="OrthoDB" id="504708at2759"/>
<dbReference type="InterPro" id="IPR018959">
    <property type="entry name" value="DUF1989"/>
</dbReference>
<evidence type="ECO:0000313" key="3">
    <source>
        <dbReference type="EMBL" id="KKY31704.1"/>
    </source>
</evidence>
<dbReference type="EMBL" id="LCUC01000365">
    <property type="protein sequence ID" value="KKY31704.1"/>
    <property type="molecule type" value="Genomic_DNA"/>
</dbReference>
<gene>
    <name evidence="3" type="ORF">UCDDA912_g08337</name>
</gene>
<evidence type="ECO:0000259" key="2">
    <source>
        <dbReference type="SMART" id="SM00471"/>
    </source>
</evidence>
<dbReference type="SMART" id="SM00471">
    <property type="entry name" value="HDc"/>
    <property type="match status" value="1"/>
</dbReference>
<name>A0A0G2FBZ2_9PEZI</name>
<proteinExistence type="predicted"/>
<dbReference type="Pfam" id="PF01966">
    <property type="entry name" value="HD"/>
    <property type="match status" value="1"/>
</dbReference>
<dbReference type="Gene3D" id="1.10.3210.50">
    <property type="match status" value="1"/>
</dbReference>
<keyword evidence="4" id="KW-1185">Reference proteome</keyword>
<comment type="caution">
    <text evidence="3">The sequence shown here is derived from an EMBL/GenBank/DDBJ whole genome shotgun (WGS) entry which is preliminary data.</text>
</comment>
<organism evidence="3 4">
    <name type="scientific">Diaporthe ampelina</name>
    <dbReference type="NCBI Taxonomy" id="1214573"/>
    <lineage>
        <taxon>Eukaryota</taxon>
        <taxon>Fungi</taxon>
        <taxon>Dikarya</taxon>
        <taxon>Ascomycota</taxon>
        <taxon>Pezizomycotina</taxon>
        <taxon>Sordariomycetes</taxon>
        <taxon>Sordariomycetidae</taxon>
        <taxon>Diaporthales</taxon>
        <taxon>Diaporthaceae</taxon>
        <taxon>Diaporthe</taxon>
    </lineage>
</organism>